<keyword evidence="3 4" id="KW-0143">Chaperone</keyword>
<protein>
    <recommendedName>
        <fullName evidence="4">Urease accessory protein UreD</fullName>
    </recommendedName>
</protein>
<accession>A0A0H3CRM4</accession>
<reference evidence="5 6" key="1">
    <citation type="journal article" date="2010" name="J. Bacteriol.">
        <title>Complete genome sequence of Enterobacter cloacae subsp. cloacae type strain ATCC 13047.</title>
        <authorList>
            <person name="Ren Y."/>
            <person name="Ren Y."/>
            <person name="Zhou Z."/>
            <person name="Guo X."/>
            <person name="Li Y."/>
            <person name="Feng L."/>
            <person name="Wang L."/>
        </authorList>
    </citation>
    <scope>NUCLEOTIDE SEQUENCE [LARGE SCALE GENOMIC DNA]</scope>
    <source>
        <strain evidence="6">ATCC 13047 / DSM 30054 / NBRC 13535 / NCTC 10005 / WDCM 00083 / NCDC 279-56</strain>
    </source>
</reference>
<dbReference type="KEGG" id="enc:ECL_04386"/>
<dbReference type="EMBL" id="CP001918">
    <property type="protein sequence ID" value="ADF63915.1"/>
    <property type="molecule type" value="Genomic_DNA"/>
</dbReference>
<proteinExistence type="inferred from homology"/>
<dbReference type="Pfam" id="PF01774">
    <property type="entry name" value="UreD"/>
    <property type="match status" value="1"/>
</dbReference>
<evidence type="ECO:0000313" key="5">
    <source>
        <dbReference type="EMBL" id="ADF63915.1"/>
    </source>
</evidence>
<dbReference type="OrthoDB" id="9798842at2"/>
<dbReference type="PATRIC" id="fig|716541.4.peg.4542"/>
<name>A0A0H3CRM4_ENTCC</name>
<dbReference type="AlphaFoldDB" id="A0A0H3CRM4"/>
<dbReference type="Proteomes" id="UP000002363">
    <property type="component" value="Chromosome"/>
</dbReference>
<evidence type="ECO:0000256" key="1">
    <source>
        <dbReference type="ARBA" id="ARBA00007177"/>
    </source>
</evidence>
<comment type="subcellular location">
    <subcellularLocation>
        <location evidence="4">Cytoplasm</location>
    </subcellularLocation>
</comment>
<sequence>MLATQVTDSSYKGWQASLDLRFCHTPEKTLLHAAHHVGPLTVQRPFYPEGETCHLYLLHPPGGVVGGDRLDITVRLDANSHALITMPGASKFYRSSGPQARLNQHFYLDEASTLEWLPQDTIIFPGANAALRSVFHLKASSTLLAWELYCLGRPVIGETFSHGTLESRLEVWVDDEPRLIERQHLSDGDLTPVAGQPWLGTLLFYPAGDTHLDTARELLAPLNTFAGATLTDDLLSVRFLSHDNLICQRVMRDIWQSLRPLLTTKTACSPRIWQT</sequence>
<comment type="subunit">
    <text evidence="4">UreD, UreF and UreG form a complex that acts as a GTP-hydrolysis-dependent molecular chaperone, activating the urease apoprotein by helping to assemble the nickel containing metallocenter of UreC. The UreE protein probably delivers the nickel.</text>
</comment>
<keyword evidence="6" id="KW-1185">Reference proteome</keyword>
<comment type="function">
    <text evidence="4">Required for maturation of urease via the functional incorporation of the urease nickel metallocenter.</text>
</comment>
<dbReference type="EnsemblBacteria" id="ADF63915">
    <property type="protein sequence ID" value="ADF63915"/>
    <property type="gene ID" value="ECL_04386"/>
</dbReference>
<gene>
    <name evidence="4" type="primary">ureD</name>
    <name evidence="5" type="ordered locus">ECL_04386</name>
</gene>
<dbReference type="PANTHER" id="PTHR33643">
    <property type="entry name" value="UREASE ACCESSORY PROTEIN D"/>
    <property type="match status" value="1"/>
</dbReference>
<dbReference type="InterPro" id="IPR002669">
    <property type="entry name" value="UreD"/>
</dbReference>
<dbReference type="HAMAP" id="MF_01384">
    <property type="entry name" value="UreD"/>
    <property type="match status" value="1"/>
</dbReference>
<keyword evidence="4" id="KW-0963">Cytoplasm</keyword>
<keyword evidence="2 4" id="KW-0996">Nickel insertion</keyword>
<dbReference type="STRING" id="716541.ECL_04386"/>
<dbReference type="PANTHER" id="PTHR33643:SF1">
    <property type="entry name" value="UREASE ACCESSORY PROTEIN D"/>
    <property type="match status" value="1"/>
</dbReference>
<dbReference type="RefSeq" id="WP_013098766.1">
    <property type="nucleotide sequence ID" value="NC_014121.1"/>
</dbReference>
<comment type="similarity">
    <text evidence="1 4">Belongs to the UreD family.</text>
</comment>
<evidence type="ECO:0000313" key="6">
    <source>
        <dbReference type="Proteomes" id="UP000002363"/>
    </source>
</evidence>
<dbReference type="GO" id="GO:0005737">
    <property type="term" value="C:cytoplasm"/>
    <property type="evidence" value="ECO:0007669"/>
    <property type="project" value="UniProtKB-SubCell"/>
</dbReference>
<evidence type="ECO:0000256" key="4">
    <source>
        <dbReference type="HAMAP-Rule" id="MF_01384"/>
    </source>
</evidence>
<evidence type="ECO:0000256" key="2">
    <source>
        <dbReference type="ARBA" id="ARBA00022988"/>
    </source>
</evidence>
<dbReference type="eggNOG" id="COG0829">
    <property type="taxonomic scope" value="Bacteria"/>
</dbReference>
<evidence type="ECO:0000256" key="3">
    <source>
        <dbReference type="ARBA" id="ARBA00023186"/>
    </source>
</evidence>
<dbReference type="GO" id="GO:0016151">
    <property type="term" value="F:nickel cation binding"/>
    <property type="evidence" value="ECO:0007669"/>
    <property type="project" value="UniProtKB-UniRule"/>
</dbReference>
<organism evidence="5 6">
    <name type="scientific">Enterobacter cloacae subsp. cloacae (strain ATCC 13047 / DSM 30054 / NBRC 13535 / NCTC 10005 / WDCM 00083 / NCDC 279-56)</name>
    <dbReference type="NCBI Taxonomy" id="716541"/>
    <lineage>
        <taxon>Bacteria</taxon>
        <taxon>Pseudomonadati</taxon>
        <taxon>Pseudomonadota</taxon>
        <taxon>Gammaproteobacteria</taxon>
        <taxon>Enterobacterales</taxon>
        <taxon>Enterobacteriaceae</taxon>
        <taxon>Enterobacter</taxon>
        <taxon>Enterobacter cloacae complex</taxon>
    </lineage>
</organism>
<dbReference type="HOGENOM" id="CLU_056339_0_0_6"/>